<dbReference type="Gene3D" id="3.40.50.150">
    <property type="entry name" value="Vaccinia Virus protein VP39"/>
    <property type="match status" value="1"/>
</dbReference>
<dbReference type="AlphaFoldDB" id="A0A937A589"/>
<dbReference type="PANTHER" id="PTHR42912:SF93">
    <property type="entry name" value="N6-ADENOSINE-METHYLTRANSFERASE TMT1A"/>
    <property type="match status" value="1"/>
</dbReference>
<sequence>MAKHTTTEITSDSIPSDNPIHQRLLSAYVYAQPLLAGNLLEVGCGTGRGLEILVNAADHYTGIDKYESLTSELQKKYPQADFKAMVIPPFEGIADNSFDFVVSFQVIEHIKNDRKFLEEIHRVLKPGGKAIISTPNKKMTLTRNPWHVREYFAHELTDLCKSIFSEVESNGIAGNDKIMNYHDQNRESVRKITRFDIFNLQYRLPAALLRMPYEFLNRRNRNTLDKQDNSLVKSITVADFYLSDKPAESLDLFYTLTK</sequence>
<comment type="caution">
    <text evidence="2">The sequence shown here is derived from an EMBL/GenBank/DDBJ whole genome shotgun (WGS) entry which is preliminary data.</text>
</comment>
<dbReference type="InterPro" id="IPR029063">
    <property type="entry name" value="SAM-dependent_MTases_sf"/>
</dbReference>
<keyword evidence="3" id="KW-1185">Reference proteome</keyword>
<protein>
    <submittedName>
        <fullName evidence="2">Class I SAM-dependent methyltransferase</fullName>
    </submittedName>
</protein>
<reference evidence="2" key="1">
    <citation type="submission" date="2021-01" db="EMBL/GenBank/DDBJ databases">
        <title>Marivirga sp. nov., isolated from intertidal surface sediments.</title>
        <authorList>
            <person name="Zhang M."/>
        </authorList>
    </citation>
    <scope>NUCLEOTIDE SEQUENCE</scope>
    <source>
        <strain evidence="2">SM1354</strain>
    </source>
</reference>
<dbReference type="InterPro" id="IPR050508">
    <property type="entry name" value="Methyltransf_Superfamily"/>
</dbReference>
<dbReference type="PANTHER" id="PTHR42912">
    <property type="entry name" value="METHYLTRANSFERASE"/>
    <property type="match status" value="1"/>
</dbReference>
<dbReference type="EMBL" id="JAERQG010000001">
    <property type="protein sequence ID" value="MBL0763867.1"/>
    <property type="molecule type" value="Genomic_DNA"/>
</dbReference>
<proteinExistence type="predicted"/>
<keyword evidence="2" id="KW-0808">Transferase</keyword>
<organism evidence="2 3">
    <name type="scientific">Marivirga atlantica</name>
    <dbReference type="NCBI Taxonomy" id="1548457"/>
    <lineage>
        <taxon>Bacteria</taxon>
        <taxon>Pseudomonadati</taxon>
        <taxon>Bacteroidota</taxon>
        <taxon>Cytophagia</taxon>
        <taxon>Cytophagales</taxon>
        <taxon>Marivirgaceae</taxon>
        <taxon>Marivirga</taxon>
    </lineage>
</organism>
<dbReference type="InterPro" id="IPR013216">
    <property type="entry name" value="Methyltransf_11"/>
</dbReference>
<evidence type="ECO:0000259" key="1">
    <source>
        <dbReference type="Pfam" id="PF08241"/>
    </source>
</evidence>
<evidence type="ECO:0000313" key="3">
    <source>
        <dbReference type="Proteomes" id="UP000642920"/>
    </source>
</evidence>
<feature type="domain" description="Methyltransferase type 11" evidence="1">
    <location>
        <begin position="40"/>
        <end position="132"/>
    </location>
</feature>
<accession>A0A937A589</accession>
<dbReference type="GO" id="GO:0032259">
    <property type="term" value="P:methylation"/>
    <property type="evidence" value="ECO:0007669"/>
    <property type="project" value="UniProtKB-KW"/>
</dbReference>
<evidence type="ECO:0000313" key="2">
    <source>
        <dbReference type="EMBL" id="MBL0763867.1"/>
    </source>
</evidence>
<dbReference type="RefSeq" id="WP_201916912.1">
    <property type="nucleotide sequence ID" value="NZ_JAERQG010000001.1"/>
</dbReference>
<dbReference type="CDD" id="cd02440">
    <property type="entry name" value="AdoMet_MTases"/>
    <property type="match status" value="1"/>
</dbReference>
<gene>
    <name evidence="2" type="ORF">JKP34_01310</name>
</gene>
<dbReference type="Pfam" id="PF08241">
    <property type="entry name" value="Methyltransf_11"/>
    <property type="match status" value="1"/>
</dbReference>
<dbReference type="SUPFAM" id="SSF53335">
    <property type="entry name" value="S-adenosyl-L-methionine-dependent methyltransferases"/>
    <property type="match status" value="1"/>
</dbReference>
<dbReference type="GO" id="GO:0008757">
    <property type="term" value="F:S-adenosylmethionine-dependent methyltransferase activity"/>
    <property type="evidence" value="ECO:0007669"/>
    <property type="project" value="InterPro"/>
</dbReference>
<keyword evidence="2" id="KW-0489">Methyltransferase</keyword>
<name>A0A937A589_9BACT</name>
<dbReference type="Proteomes" id="UP000642920">
    <property type="component" value="Unassembled WGS sequence"/>
</dbReference>